<keyword evidence="17" id="KW-1185">Reference proteome</keyword>
<dbReference type="GO" id="GO:0005525">
    <property type="term" value="F:GTP binding"/>
    <property type="evidence" value="ECO:0007669"/>
    <property type="project" value="UniProtKB-UniRule"/>
</dbReference>
<dbReference type="OrthoDB" id="9778554at2"/>
<comment type="subcellular location">
    <subcellularLocation>
        <location evidence="1">Cell membrane</location>
        <topology evidence="1">Peripheral membrane protein</topology>
        <orientation evidence="1">Cytoplasmic side</orientation>
    </subcellularLocation>
</comment>
<dbReference type="AlphaFoldDB" id="A0A1T4ZVH3"/>
<feature type="domain" description="SRP54-type proteins GTP-binding" evidence="15">
    <location>
        <begin position="215"/>
        <end position="406"/>
    </location>
</feature>
<name>A0A1T4ZVH3_9FIRM</name>
<dbReference type="Gene3D" id="3.40.50.300">
    <property type="entry name" value="P-loop containing nucleotide triphosphate hydrolases"/>
    <property type="match status" value="1"/>
</dbReference>
<evidence type="ECO:0000256" key="6">
    <source>
        <dbReference type="ARBA" id="ARBA00022741"/>
    </source>
</evidence>
<dbReference type="GO" id="GO:0015031">
    <property type="term" value="P:protein transport"/>
    <property type="evidence" value="ECO:0007669"/>
    <property type="project" value="UniProtKB-KW"/>
</dbReference>
<keyword evidence="16" id="KW-0969">Cilium</keyword>
<protein>
    <recommendedName>
        <fullName evidence="3 13">Flagellar biosynthesis protein FlhF</fullName>
    </recommendedName>
</protein>
<evidence type="ECO:0000256" key="10">
    <source>
        <dbReference type="ARBA" id="ARBA00023136"/>
    </source>
</evidence>
<dbReference type="EMBL" id="FUYN01000001">
    <property type="protein sequence ID" value="SKB26771.1"/>
    <property type="molecule type" value="Genomic_DNA"/>
</dbReference>
<keyword evidence="5" id="KW-1003">Cell membrane</keyword>
<keyword evidence="8" id="KW-0653">Protein transport</keyword>
<proteinExistence type="inferred from homology"/>
<dbReference type="GO" id="GO:0006614">
    <property type="term" value="P:SRP-dependent cotranslational protein targeting to membrane"/>
    <property type="evidence" value="ECO:0007669"/>
    <property type="project" value="UniProtKB-UniRule"/>
</dbReference>
<comment type="function">
    <text evidence="12">Necessary for flagellar biosynthesis. May be involved in translocation of the flagellum.</text>
</comment>
<evidence type="ECO:0000256" key="4">
    <source>
        <dbReference type="ARBA" id="ARBA00022448"/>
    </source>
</evidence>
<dbReference type="InterPro" id="IPR003593">
    <property type="entry name" value="AAA+_ATPase"/>
</dbReference>
<evidence type="ECO:0000256" key="1">
    <source>
        <dbReference type="ARBA" id="ARBA00004413"/>
    </source>
</evidence>
<dbReference type="NCBIfam" id="TIGR03499">
    <property type="entry name" value="FlhF"/>
    <property type="match status" value="1"/>
</dbReference>
<dbReference type="PANTHER" id="PTHR43134:SF3">
    <property type="entry name" value="FLAGELLAR BIOSYNTHESIS PROTEIN FLHF"/>
    <property type="match status" value="1"/>
</dbReference>
<evidence type="ECO:0000259" key="15">
    <source>
        <dbReference type="SMART" id="SM00962"/>
    </source>
</evidence>
<feature type="domain" description="AAA+ ATPase" evidence="14">
    <location>
        <begin position="215"/>
        <end position="360"/>
    </location>
</feature>
<dbReference type="GO" id="GO:0005886">
    <property type="term" value="C:plasma membrane"/>
    <property type="evidence" value="ECO:0007669"/>
    <property type="project" value="UniProtKB-SubCell"/>
</dbReference>
<dbReference type="InterPro" id="IPR047040">
    <property type="entry name" value="FlhF__GTPase_dom"/>
</dbReference>
<keyword evidence="10" id="KW-0472">Membrane</keyword>
<keyword evidence="11" id="KW-1006">Bacterial flagellum protein export</keyword>
<evidence type="ECO:0000259" key="14">
    <source>
        <dbReference type="SMART" id="SM00382"/>
    </source>
</evidence>
<reference evidence="17" key="1">
    <citation type="submission" date="2017-02" db="EMBL/GenBank/DDBJ databases">
        <authorList>
            <person name="Varghese N."/>
            <person name="Submissions S."/>
        </authorList>
    </citation>
    <scope>NUCLEOTIDE SEQUENCE [LARGE SCALE GENOMIC DNA]</scope>
    <source>
        <strain evidence="17">ATCC 35199</strain>
    </source>
</reference>
<dbReference type="PANTHER" id="PTHR43134">
    <property type="entry name" value="SIGNAL RECOGNITION PARTICLE RECEPTOR SUBUNIT ALPHA"/>
    <property type="match status" value="1"/>
</dbReference>
<evidence type="ECO:0000256" key="7">
    <source>
        <dbReference type="ARBA" id="ARBA00022795"/>
    </source>
</evidence>
<dbReference type="Proteomes" id="UP000243406">
    <property type="component" value="Unassembled WGS sequence"/>
</dbReference>
<evidence type="ECO:0000313" key="17">
    <source>
        <dbReference type="Proteomes" id="UP000243406"/>
    </source>
</evidence>
<keyword evidence="16" id="KW-0966">Cell projection</keyword>
<dbReference type="GO" id="GO:0044781">
    <property type="term" value="P:bacterial-type flagellum organization"/>
    <property type="evidence" value="ECO:0007669"/>
    <property type="project" value="UniProtKB-UniRule"/>
</dbReference>
<dbReference type="SUPFAM" id="SSF52540">
    <property type="entry name" value="P-loop containing nucleoside triphosphate hydrolases"/>
    <property type="match status" value="1"/>
</dbReference>
<keyword evidence="9" id="KW-0342">GTP-binding</keyword>
<evidence type="ECO:0000256" key="3">
    <source>
        <dbReference type="ARBA" id="ARBA00014919"/>
    </source>
</evidence>
<dbReference type="SMART" id="SM00962">
    <property type="entry name" value="SRP54"/>
    <property type="match status" value="1"/>
</dbReference>
<dbReference type="SMART" id="SM00382">
    <property type="entry name" value="AAA"/>
    <property type="match status" value="1"/>
</dbReference>
<gene>
    <name evidence="16" type="ORF">SAMN02745120_0443</name>
</gene>
<dbReference type="RefSeq" id="WP_079588429.1">
    <property type="nucleotide sequence ID" value="NZ_FUYN01000001.1"/>
</dbReference>
<evidence type="ECO:0000256" key="2">
    <source>
        <dbReference type="ARBA" id="ARBA00008531"/>
    </source>
</evidence>
<evidence type="ECO:0000256" key="11">
    <source>
        <dbReference type="ARBA" id="ARBA00023225"/>
    </source>
</evidence>
<dbReference type="InterPro" id="IPR027417">
    <property type="entry name" value="P-loop_NTPase"/>
</dbReference>
<evidence type="ECO:0000256" key="8">
    <source>
        <dbReference type="ARBA" id="ARBA00022927"/>
    </source>
</evidence>
<keyword evidence="16" id="KW-0282">Flagellum</keyword>
<dbReference type="InterPro" id="IPR000897">
    <property type="entry name" value="SRP54_GTPase_dom"/>
</dbReference>
<evidence type="ECO:0000256" key="13">
    <source>
        <dbReference type="NCBIfam" id="TIGR03499"/>
    </source>
</evidence>
<keyword evidence="7" id="KW-1005">Bacterial flagellum biogenesis</keyword>
<dbReference type="InterPro" id="IPR020006">
    <property type="entry name" value="FlhF"/>
</dbReference>
<dbReference type="GO" id="GO:0005047">
    <property type="term" value="F:signal recognition particle binding"/>
    <property type="evidence" value="ECO:0007669"/>
    <property type="project" value="TreeGrafter"/>
</dbReference>
<accession>A0A1T4ZVH3</accession>
<evidence type="ECO:0000313" key="16">
    <source>
        <dbReference type="EMBL" id="SKB26771.1"/>
    </source>
</evidence>
<dbReference type="FunFam" id="3.40.50.300:FF:000695">
    <property type="entry name" value="Flagellar biosynthesis regulator FlhF"/>
    <property type="match status" value="1"/>
</dbReference>
<sequence length="408" mass="46686">MQIKKFVGENITQTMALVKKEMGNDAIILQTKKTKSKGFLGFFKKDMVEVLAAIEPDKSNSRIAKTKSSELSLTKGDYDKKNVEDSGFTEHIDGKNNKNDVSFKEVNKIYQKPVLNNQTIKNNDITKDIDEIKTVIKDLNERFVQTFKTEEDEVLHELKSRYIKKLELKGLSRLLAEKIVEEAISNNKDCNREIILKIIDTRFNAFKDNSKSFIKKYNVFVGPTGVGKTTTLAKIASNLAIGEGKRIGFMTLDTYRISAVEQLRTYAEILNCPIEVAYDKDDVSEAVKRLESRDSVFIDTAGRSHRNKIHMKELEEILGSIEEKEVFLVLSANFNKEDIKDILEAYSFIDEFSVIITKMDETSREGLVFDIIDEANKPISYITYGQNVPDDIEVFDFNKFVNEFLREI</sequence>
<keyword evidence="4" id="KW-0813">Transport</keyword>
<dbReference type="CDD" id="cd17873">
    <property type="entry name" value="FlhF"/>
    <property type="match status" value="1"/>
</dbReference>
<evidence type="ECO:0000256" key="5">
    <source>
        <dbReference type="ARBA" id="ARBA00022475"/>
    </source>
</evidence>
<keyword evidence="6" id="KW-0547">Nucleotide-binding</keyword>
<comment type="similarity">
    <text evidence="2">Belongs to the GTP-binding SRP family.</text>
</comment>
<dbReference type="GO" id="GO:0003924">
    <property type="term" value="F:GTPase activity"/>
    <property type="evidence" value="ECO:0007669"/>
    <property type="project" value="UniProtKB-UniRule"/>
</dbReference>
<evidence type="ECO:0000256" key="9">
    <source>
        <dbReference type="ARBA" id="ARBA00023134"/>
    </source>
</evidence>
<evidence type="ECO:0000256" key="12">
    <source>
        <dbReference type="ARBA" id="ARBA00025337"/>
    </source>
</evidence>
<organism evidence="16 17">
    <name type="scientific">Acetoanaerobium noterae</name>
    <dbReference type="NCBI Taxonomy" id="745369"/>
    <lineage>
        <taxon>Bacteria</taxon>
        <taxon>Bacillati</taxon>
        <taxon>Bacillota</taxon>
        <taxon>Clostridia</taxon>
        <taxon>Peptostreptococcales</taxon>
        <taxon>Filifactoraceae</taxon>
        <taxon>Acetoanaerobium</taxon>
    </lineage>
</organism>
<dbReference type="Gene3D" id="1.20.120.1380">
    <property type="entry name" value="Flagellar FlhF biosynthesis protein, N domain"/>
    <property type="match status" value="1"/>
</dbReference>
<dbReference type="Pfam" id="PF00448">
    <property type="entry name" value="SRP54"/>
    <property type="match status" value="1"/>
</dbReference>